<comment type="subcellular location">
    <subcellularLocation>
        <location evidence="1">Nucleus</location>
        <location evidence="1">Nucleolus</location>
    </subcellularLocation>
</comment>
<dbReference type="EMBL" id="JAAALK010000283">
    <property type="protein sequence ID" value="KAG8070832.1"/>
    <property type="molecule type" value="Genomic_DNA"/>
</dbReference>
<dbReference type="PANTHER" id="PTHR23183">
    <property type="entry name" value="NOP14"/>
    <property type="match status" value="1"/>
</dbReference>
<accession>A0A8J5VHG5</accession>
<reference evidence="7" key="2">
    <citation type="submission" date="2021-02" db="EMBL/GenBank/DDBJ databases">
        <authorList>
            <person name="Kimball J.A."/>
            <person name="Haas M.W."/>
            <person name="Macchietto M."/>
            <person name="Kono T."/>
            <person name="Duquette J."/>
            <person name="Shao M."/>
        </authorList>
    </citation>
    <scope>NUCLEOTIDE SEQUENCE</scope>
    <source>
        <tissue evidence="7">Fresh leaf tissue</tissue>
    </source>
</reference>
<evidence type="ECO:0000256" key="5">
    <source>
        <dbReference type="ARBA" id="ARBA00023242"/>
    </source>
</evidence>
<keyword evidence="5" id="KW-0539">Nucleus</keyword>
<keyword evidence="8" id="KW-1185">Reference proteome</keyword>
<keyword evidence="3" id="KW-0690">Ribosome biogenesis</keyword>
<evidence type="ECO:0000256" key="2">
    <source>
        <dbReference type="ARBA" id="ARBA00007466"/>
    </source>
</evidence>
<dbReference type="GO" id="GO:0030490">
    <property type="term" value="P:maturation of SSU-rRNA"/>
    <property type="evidence" value="ECO:0007669"/>
    <property type="project" value="TreeGrafter"/>
</dbReference>
<keyword evidence="4" id="KW-0698">rRNA processing</keyword>
<evidence type="ECO:0000256" key="6">
    <source>
        <dbReference type="ARBA" id="ARBA00024695"/>
    </source>
</evidence>
<dbReference type="Proteomes" id="UP000729402">
    <property type="component" value="Unassembled WGS sequence"/>
</dbReference>
<sequence length="94" mass="11233">MTCRISTCWREKTLLMEFEQSAKSSVFQDRRIGERDETLPEFDKAILRQQREHMPLDQRAHEAILKVLDFQIEVSTLRQNRGGEMVIKKKEIKR</sequence>
<comment type="similarity">
    <text evidence="2">Belongs to the NOP14 family.</text>
</comment>
<dbReference type="Pfam" id="PF04147">
    <property type="entry name" value="Nop14"/>
    <property type="match status" value="1"/>
</dbReference>
<evidence type="ECO:0000256" key="1">
    <source>
        <dbReference type="ARBA" id="ARBA00004604"/>
    </source>
</evidence>
<reference evidence="7" key="1">
    <citation type="journal article" date="2021" name="bioRxiv">
        <title>Whole Genome Assembly and Annotation of Northern Wild Rice, Zizania palustris L., Supports a Whole Genome Duplication in the Zizania Genus.</title>
        <authorList>
            <person name="Haas M."/>
            <person name="Kono T."/>
            <person name="Macchietto M."/>
            <person name="Millas R."/>
            <person name="McGilp L."/>
            <person name="Shao M."/>
            <person name="Duquette J."/>
            <person name="Hirsch C.N."/>
            <person name="Kimball J."/>
        </authorList>
    </citation>
    <scope>NUCLEOTIDE SEQUENCE</scope>
    <source>
        <tissue evidence="7">Fresh leaf tissue</tissue>
    </source>
</reference>
<name>A0A8J5VHG5_ZIZPA</name>
<evidence type="ECO:0000313" key="8">
    <source>
        <dbReference type="Proteomes" id="UP000729402"/>
    </source>
</evidence>
<dbReference type="AlphaFoldDB" id="A0A8J5VHG5"/>
<dbReference type="GO" id="GO:0030692">
    <property type="term" value="C:Noc4p-Nop14p complex"/>
    <property type="evidence" value="ECO:0007669"/>
    <property type="project" value="TreeGrafter"/>
</dbReference>
<proteinExistence type="inferred from homology"/>
<protein>
    <submittedName>
        <fullName evidence="7">Uncharacterized protein</fullName>
    </submittedName>
</protein>
<evidence type="ECO:0000256" key="4">
    <source>
        <dbReference type="ARBA" id="ARBA00022552"/>
    </source>
</evidence>
<comment type="function">
    <text evidence="6">Involved in nucleolar processing of pre-18S ribosomal RNA. Has a role in the nuclear export of 40S pre-ribosomal subunit to the cytoplasm.</text>
</comment>
<dbReference type="GO" id="GO:0032040">
    <property type="term" value="C:small-subunit processome"/>
    <property type="evidence" value="ECO:0007669"/>
    <property type="project" value="InterPro"/>
</dbReference>
<evidence type="ECO:0000256" key="3">
    <source>
        <dbReference type="ARBA" id="ARBA00022517"/>
    </source>
</evidence>
<evidence type="ECO:0000313" key="7">
    <source>
        <dbReference type="EMBL" id="KAG8070832.1"/>
    </source>
</evidence>
<gene>
    <name evidence="7" type="ORF">GUJ93_ZPchr0006g44998</name>
</gene>
<dbReference type="InterPro" id="IPR007276">
    <property type="entry name" value="Nop14"/>
</dbReference>
<dbReference type="PANTHER" id="PTHR23183:SF0">
    <property type="entry name" value="NUCLEOLAR PROTEIN 14"/>
    <property type="match status" value="1"/>
</dbReference>
<dbReference type="OrthoDB" id="1938482at2759"/>
<organism evidence="7 8">
    <name type="scientific">Zizania palustris</name>
    <name type="common">Northern wild rice</name>
    <dbReference type="NCBI Taxonomy" id="103762"/>
    <lineage>
        <taxon>Eukaryota</taxon>
        <taxon>Viridiplantae</taxon>
        <taxon>Streptophyta</taxon>
        <taxon>Embryophyta</taxon>
        <taxon>Tracheophyta</taxon>
        <taxon>Spermatophyta</taxon>
        <taxon>Magnoliopsida</taxon>
        <taxon>Liliopsida</taxon>
        <taxon>Poales</taxon>
        <taxon>Poaceae</taxon>
        <taxon>BOP clade</taxon>
        <taxon>Oryzoideae</taxon>
        <taxon>Oryzeae</taxon>
        <taxon>Zizaniinae</taxon>
        <taxon>Zizania</taxon>
    </lineage>
</organism>
<comment type="caution">
    <text evidence="7">The sequence shown here is derived from an EMBL/GenBank/DDBJ whole genome shotgun (WGS) entry which is preliminary data.</text>
</comment>